<evidence type="ECO:0000259" key="2">
    <source>
        <dbReference type="PROSITE" id="PS50837"/>
    </source>
</evidence>
<dbReference type="STRING" id="1095629.A0A0C9WJU1"/>
<dbReference type="PANTHER" id="PTHR10039">
    <property type="entry name" value="AMELOGENIN"/>
    <property type="match status" value="1"/>
</dbReference>
<feature type="domain" description="NACHT" evidence="2">
    <location>
        <begin position="94"/>
        <end position="248"/>
    </location>
</feature>
<protein>
    <recommendedName>
        <fullName evidence="2">NACHT domain-containing protein</fullName>
    </recommendedName>
</protein>
<proteinExistence type="predicted"/>
<dbReference type="InterPro" id="IPR007111">
    <property type="entry name" value="NACHT_NTPase"/>
</dbReference>
<dbReference type="InterPro" id="IPR056884">
    <property type="entry name" value="NPHP3-like_N"/>
</dbReference>
<name>A0A0C9WJU1_9AGAR</name>
<keyword evidence="1" id="KW-0677">Repeat</keyword>
<dbReference type="Proteomes" id="UP000054477">
    <property type="component" value="Unassembled WGS sequence"/>
</dbReference>
<dbReference type="AlphaFoldDB" id="A0A0C9WJU1"/>
<dbReference type="HOGENOM" id="CLU_000288_6_10_1"/>
<dbReference type="Pfam" id="PF24883">
    <property type="entry name" value="NPHP3_N"/>
    <property type="match status" value="1"/>
</dbReference>
<dbReference type="SUPFAM" id="SSF52540">
    <property type="entry name" value="P-loop containing nucleoside triphosphate hydrolases"/>
    <property type="match status" value="1"/>
</dbReference>
<organism evidence="3 4">
    <name type="scientific">Laccaria amethystina LaAM-08-1</name>
    <dbReference type="NCBI Taxonomy" id="1095629"/>
    <lineage>
        <taxon>Eukaryota</taxon>
        <taxon>Fungi</taxon>
        <taxon>Dikarya</taxon>
        <taxon>Basidiomycota</taxon>
        <taxon>Agaricomycotina</taxon>
        <taxon>Agaricomycetes</taxon>
        <taxon>Agaricomycetidae</taxon>
        <taxon>Agaricales</taxon>
        <taxon>Agaricineae</taxon>
        <taxon>Hydnangiaceae</taxon>
        <taxon>Laccaria</taxon>
    </lineage>
</organism>
<evidence type="ECO:0000313" key="3">
    <source>
        <dbReference type="EMBL" id="KIJ95284.1"/>
    </source>
</evidence>
<sequence length="824" mass="94143">MTQLFNNSKEFVVSGGSWTVIQGDSITYESRHAAYPTNGRAGIQALKMLQKNIAAGAMHNSKERHDAPKCHPDTRKAVLGDITSWVSDHSKETLILWLSAPAGSGKSAILQQIAENFQKSGGLSASFFFSRFAVERKTDTYLIATLASQIATSIPATRPFIEAAIERDPSIFQRVISEQMNHLVVYPLIYASLQPGNGPPWPTLLVIDGLDECDGKHQAEILRTLRTALLQLRTSLPTPLYLLIASRPEPAITAVFDSQELSDITHHVVLDNSYSPNRDIATFLRSSFDDICRRRRAFFPSTAWLCPSNDVIDFLVKKSSGQFIFAATVVRFIDVDRRQPTAQLQLILDICGSVDSCRFKEKPFALLDEIYSRILNSSENTEEVISTLGVIFYLDRFRSPTPELIQGLLQLDPEDMTVMFWDLHSIIHIPDCQKDPIRFYHASFRDFLTDRHRSGSLYVDEVEARTFLLKLCIQTLSDFYGGSTRERTDIAVQYSRTAWQSLCELDGFDLDYDFLARVLRQFDPKTWLPLDGSAEASAFIMWWHDFAPFQENLHAQCPSSNPGKCSALCLQYTSIIDRYLVHQFQKHTHPAVVAALMCLTLLRPATSRPTRKCKSMMQNAEWPWGIPLERMDRRNQFFRILISFLSDHRRSNDIFVGSAISVTHFIHSCAQKAWRGILPLDRTVGSENWRMLVYLHDVLHLLLPCGQVLHGSELTDELIIRRMQARISDLADLVKFVEASGFEDERLDTKERRFWWIDEVNAKMSSFQWFGTSTKGLFSSLQGSFEKIVQSWEKHRDNRLPRQIMQNERKRRKIIPDNKTCAKL</sequence>
<evidence type="ECO:0000256" key="1">
    <source>
        <dbReference type="ARBA" id="ARBA00022737"/>
    </source>
</evidence>
<gene>
    <name evidence="3" type="ORF">K443DRAFT_683125</name>
</gene>
<dbReference type="OrthoDB" id="5967843at2759"/>
<dbReference type="EMBL" id="KN838761">
    <property type="protein sequence ID" value="KIJ95284.1"/>
    <property type="molecule type" value="Genomic_DNA"/>
</dbReference>
<dbReference type="InterPro" id="IPR027417">
    <property type="entry name" value="P-loop_NTPase"/>
</dbReference>
<dbReference type="Gene3D" id="3.40.50.300">
    <property type="entry name" value="P-loop containing nucleotide triphosphate hydrolases"/>
    <property type="match status" value="1"/>
</dbReference>
<dbReference type="PROSITE" id="PS50837">
    <property type="entry name" value="NACHT"/>
    <property type="match status" value="1"/>
</dbReference>
<dbReference type="PANTHER" id="PTHR10039:SF17">
    <property type="entry name" value="FUNGAL STAND N-TERMINAL GOODBYE DOMAIN-CONTAINING PROTEIN-RELATED"/>
    <property type="match status" value="1"/>
</dbReference>
<reference evidence="3 4" key="1">
    <citation type="submission" date="2014-04" db="EMBL/GenBank/DDBJ databases">
        <authorList>
            <consortium name="DOE Joint Genome Institute"/>
            <person name="Kuo A."/>
            <person name="Kohler A."/>
            <person name="Nagy L.G."/>
            <person name="Floudas D."/>
            <person name="Copeland A."/>
            <person name="Barry K.W."/>
            <person name="Cichocki N."/>
            <person name="Veneault-Fourrey C."/>
            <person name="LaButti K."/>
            <person name="Lindquist E.A."/>
            <person name="Lipzen A."/>
            <person name="Lundell T."/>
            <person name="Morin E."/>
            <person name="Murat C."/>
            <person name="Sun H."/>
            <person name="Tunlid A."/>
            <person name="Henrissat B."/>
            <person name="Grigoriev I.V."/>
            <person name="Hibbett D.S."/>
            <person name="Martin F."/>
            <person name="Nordberg H.P."/>
            <person name="Cantor M.N."/>
            <person name="Hua S.X."/>
        </authorList>
    </citation>
    <scope>NUCLEOTIDE SEQUENCE [LARGE SCALE GENOMIC DNA]</scope>
    <source>
        <strain evidence="3 4">LaAM-08-1</strain>
    </source>
</reference>
<evidence type="ECO:0000313" key="4">
    <source>
        <dbReference type="Proteomes" id="UP000054477"/>
    </source>
</evidence>
<accession>A0A0C9WJU1</accession>
<reference evidence="4" key="2">
    <citation type="submission" date="2015-01" db="EMBL/GenBank/DDBJ databases">
        <title>Evolutionary Origins and Diversification of the Mycorrhizal Mutualists.</title>
        <authorList>
            <consortium name="DOE Joint Genome Institute"/>
            <consortium name="Mycorrhizal Genomics Consortium"/>
            <person name="Kohler A."/>
            <person name="Kuo A."/>
            <person name="Nagy L.G."/>
            <person name="Floudas D."/>
            <person name="Copeland A."/>
            <person name="Barry K.W."/>
            <person name="Cichocki N."/>
            <person name="Veneault-Fourrey C."/>
            <person name="LaButti K."/>
            <person name="Lindquist E.A."/>
            <person name="Lipzen A."/>
            <person name="Lundell T."/>
            <person name="Morin E."/>
            <person name="Murat C."/>
            <person name="Riley R."/>
            <person name="Ohm R."/>
            <person name="Sun H."/>
            <person name="Tunlid A."/>
            <person name="Henrissat B."/>
            <person name="Grigoriev I.V."/>
            <person name="Hibbett D.S."/>
            <person name="Martin F."/>
        </authorList>
    </citation>
    <scope>NUCLEOTIDE SEQUENCE [LARGE SCALE GENOMIC DNA]</scope>
    <source>
        <strain evidence="4">LaAM-08-1</strain>
    </source>
</reference>
<keyword evidence="4" id="KW-1185">Reference proteome</keyword>